<keyword evidence="2" id="KW-1185">Reference proteome</keyword>
<protein>
    <submittedName>
        <fullName evidence="1">Uncharacterized protein</fullName>
    </submittedName>
</protein>
<comment type="caution">
    <text evidence="1">The sequence shown here is derived from an EMBL/GenBank/DDBJ whole genome shotgun (WGS) entry which is preliminary data.</text>
</comment>
<evidence type="ECO:0000313" key="2">
    <source>
        <dbReference type="Proteomes" id="UP001152622"/>
    </source>
</evidence>
<name>A0A9Q1J8M0_SYNKA</name>
<accession>A0A9Q1J8M0</accession>
<proteinExistence type="predicted"/>
<feature type="non-terminal residue" evidence="1">
    <location>
        <position position="1"/>
    </location>
</feature>
<dbReference type="AlphaFoldDB" id="A0A9Q1J8M0"/>
<reference evidence="1" key="1">
    <citation type="journal article" date="2023" name="Science">
        <title>Genome structures resolve the early diversification of teleost fishes.</title>
        <authorList>
            <person name="Parey E."/>
            <person name="Louis A."/>
            <person name="Montfort J."/>
            <person name="Bouchez O."/>
            <person name="Roques C."/>
            <person name="Iampietro C."/>
            <person name="Lluch J."/>
            <person name="Castinel A."/>
            <person name="Donnadieu C."/>
            <person name="Desvignes T."/>
            <person name="Floi Bucao C."/>
            <person name="Jouanno E."/>
            <person name="Wen M."/>
            <person name="Mejri S."/>
            <person name="Dirks R."/>
            <person name="Jansen H."/>
            <person name="Henkel C."/>
            <person name="Chen W.J."/>
            <person name="Zahm M."/>
            <person name="Cabau C."/>
            <person name="Klopp C."/>
            <person name="Thompson A.W."/>
            <person name="Robinson-Rechavi M."/>
            <person name="Braasch I."/>
            <person name="Lecointre G."/>
            <person name="Bobe J."/>
            <person name="Postlethwait J.H."/>
            <person name="Berthelot C."/>
            <person name="Roest Crollius H."/>
            <person name="Guiguen Y."/>
        </authorList>
    </citation>
    <scope>NUCLEOTIDE SEQUENCE</scope>
    <source>
        <strain evidence="1">WJC10195</strain>
    </source>
</reference>
<dbReference type="EMBL" id="JAINUF010000002">
    <property type="protein sequence ID" value="KAJ8375554.1"/>
    <property type="molecule type" value="Genomic_DNA"/>
</dbReference>
<dbReference type="Proteomes" id="UP001152622">
    <property type="component" value="Chromosome 2"/>
</dbReference>
<organism evidence="1 2">
    <name type="scientific">Synaphobranchus kaupii</name>
    <name type="common">Kaup's arrowtooth eel</name>
    <dbReference type="NCBI Taxonomy" id="118154"/>
    <lineage>
        <taxon>Eukaryota</taxon>
        <taxon>Metazoa</taxon>
        <taxon>Chordata</taxon>
        <taxon>Craniata</taxon>
        <taxon>Vertebrata</taxon>
        <taxon>Euteleostomi</taxon>
        <taxon>Actinopterygii</taxon>
        <taxon>Neopterygii</taxon>
        <taxon>Teleostei</taxon>
        <taxon>Anguilliformes</taxon>
        <taxon>Synaphobranchidae</taxon>
        <taxon>Synaphobranchus</taxon>
    </lineage>
</organism>
<evidence type="ECO:0000313" key="1">
    <source>
        <dbReference type="EMBL" id="KAJ8375554.1"/>
    </source>
</evidence>
<sequence>ATNCKAAFLREAYRRLTGDSTAADSTNEAEVDSRIARILDEEDPQLIWDLRGHNQGRSEEYEVFLQHCQNYIHTSVETAVDERRHDTIADDDVVTHLATALSVRDLHEEVCKQCPDGTKVPSIQWLRLQFWPRKPTAKTAARYTGRLKVKFMVQARQFRSNHVAAVERGKSVLAALGKRLTVADHDFTRLSMTPSVSLLIDVPDSIEGSFHRGKVFVILKENAFQPSSPIRHMTELQHLLTQLGPVKPIVVLYTDGGPDHRLTYLSVQLSLLEIFLELDLDFLCAFRTPPQHSWKNPVERIMSILNLALQGVGCMREEVEHEAQLKRCGTPREICPRTCRTTP</sequence>
<dbReference type="OrthoDB" id="10003658at2759"/>
<gene>
    <name evidence="1" type="ORF">SKAU_G00061340</name>
</gene>